<dbReference type="Pfam" id="PF17553">
    <property type="entry name" value="DUF5465"/>
    <property type="match status" value="1"/>
</dbReference>
<dbReference type="KEGG" id="vg:55005233"/>
<organism evidence="2 3">
    <name type="scientific">Enterobacteria phage vB_EcoP_IME390</name>
    <dbReference type="NCBI Taxonomy" id="2315471"/>
    <lineage>
        <taxon>Viruses</taxon>
        <taxon>Duplodnaviria</taxon>
        <taxon>Heunggongvirae</taxon>
        <taxon>Uroviricota</taxon>
        <taxon>Caudoviricetes</taxon>
        <taxon>Autographivirales</taxon>
        <taxon>Autotranscriptaviridae</taxon>
        <taxon>Studiervirinae</taxon>
        <taxon>Teseptimavirus</taxon>
        <taxon>Teseptimavirus IME390</taxon>
    </lineage>
</organism>
<dbReference type="EMBL" id="MH779619">
    <property type="protein sequence ID" value="AYD82962.1"/>
    <property type="molecule type" value="Genomic_DNA"/>
</dbReference>
<accession>A0A386KC70</accession>
<name>A0A386KC70_9CAUD</name>
<dbReference type="Proteomes" id="UP000281111">
    <property type="component" value="Segment"/>
</dbReference>
<keyword evidence="3" id="KW-1185">Reference proteome</keyword>
<dbReference type="RefSeq" id="YP_009814113.1">
    <property type="nucleotide sequence ID" value="NC_048082.1"/>
</dbReference>
<proteinExistence type="predicted"/>
<protein>
    <recommendedName>
        <fullName evidence="1">DUF5465 domain-containing protein</fullName>
    </recommendedName>
</protein>
<evidence type="ECO:0000313" key="3">
    <source>
        <dbReference type="Proteomes" id="UP000281111"/>
    </source>
</evidence>
<dbReference type="InterPro" id="IPR035581">
    <property type="entry name" value="DUF5465"/>
</dbReference>
<dbReference type="NCBIfam" id="NF040465">
    <property type="entry name" value="T7_gp19.5"/>
    <property type="match status" value="1"/>
</dbReference>
<evidence type="ECO:0000313" key="2">
    <source>
        <dbReference type="EMBL" id="AYD82962.1"/>
    </source>
</evidence>
<dbReference type="GeneID" id="55005233"/>
<reference evidence="3" key="1">
    <citation type="submission" date="2018-08" db="EMBL/GenBank/DDBJ databases">
        <authorList>
            <person name="Li P."/>
            <person name="Tong Y."/>
            <person name="Wang J."/>
        </authorList>
    </citation>
    <scope>NUCLEOTIDE SEQUENCE [LARGE SCALE GENOMIC DNA]</scope>
</reference>
<evidence type="ECO:0000259" key="1">
    <source>
        <dbReference type="Pfam" id="PF17553"/>
    </source>
</evidence>
<feature type="domain" description="DUF5465" evidence="1">
    <location>
        <begin position="32"/>
        <end position="49"/>
    </location>
</feature>
<sequence length="49" mass="5499">MFRLLLNLLRHRVTYRFLMVLCAALGYAAFSGDLSSLESTVCSLLTCID</sequence>